<evidence type="ECO:0000256" key="6">
    <source>
        <dbReference type="ARBA" id="ARBA00022840"/>
    </source>
</evidence>
<dbReference type="InterPro" id="IPR004273">
    <property type="entry name" value="Dynein_heavy_D6_P-loop"/>
</dbReference>
<dbReference type="InterPro" id="IPR042222">
    <property type="entry name" value="Dynein_2_N"/>
</dbReference>
<dbReference type="Gene3D" id="1.10.472.130">
    <property type="match status" value="1"/>
</dbReference>
<dbReference type="Pfam" id="PF08393">
    <property type="entry name" value="DHC_N2"/>
    <property type="match status" value="1"/>
</dbReference>
<dbReference type="Gene3D" id="1.20.1280.160">
    <property type="match status" value="1"/>
</dbReference>
<dbReference type="InterPro" id="IPR026983">
    <property type="entry name" value="DHC"/>
</dbReference>
<feature type="coiled-coil region" evidence="12">
    <location>
        <begin position="3555"/>
        <end position="3621"/>
    </location>
</feature>
<gene>
    <name evidence="14" type="primary">U6500K02690</name>
    <name evidence="14" type="ORF">SEUBUCD650_0K02690</name>
</gene>
<dbReference type="Pfam" id="PF12781">
    <property type="entry name" value="AAA_9"/>
    <property type="match status" value="1"/>
</dbReference>
<dbReference type="InterPro" id="IPR003593">
    <property type="entry name" value="AAA+_ATPase"/>
</dbReference>
<dbReference type="Gene3D" id="1.10.8.720">
    <property type="entry name" value="Region D6 of dynein motor"/>
    <property type="match status" value="1"/>
</dbReference>
<dbReference type="InterPro" id="IPR013602">
    <property type="entry name" value="Dynein_heavy_linker"/>
</dbReference>
<dbReference type="InterPro" id="IPR041658">
    <property type="entry name" value="AAA_lid_11"/>
</dbReference>
<evidence type="ECO:0000256" key="12">
    <source>
        <dbReference type="SAM" id="Coils"/>
    </source>
</evidence>
<keyword evidence="10" id="KW-0206">Cytoskeleton</keyword>
<dbReference type="Gene3D" id="1.20.920.20">
    <property type="match status" value="1"/>
</dbReference>
<dbReference type="InterPro" id="IPR042219">
    <property type="entry name" value="AAA_lid_11_sf"/>
</dbReference>
<proteinExistence type="predicted"/>
<protein>
    <recommendedName>
        <fullName evidence="2">Dynein heavy chain, cytoplasmic</fullName>
    </recommendedName>
    <alternativeName>
        <fullName evidence="11">Dynein heavy chain, cytosolic</fullName>
    </alternativeName>
</protein>
<evidence type="ECO:0000256" key="7">
    <source>
        <dbReference type="ARBA" id="ARBA00023017"/>
    </source>
</evidence>
<evidence type="ECO:0000256" key="4">
    <source>
        <dbReference type="ARBA" id="ARBA00022701"/>
    </source>
</evidence>
<evidence type="ECO:0000313" key="14">
    <source>
        <dbReference type="EMBL" id="CAI1555138.1"/>
    </source>
</evidence>
<dbReference type="InterPro" id="IPR024317">
    <property type="entry name" value="Dynein_heavy_chain_D4_dom"/>
</dbReference>
<feature type="domain" description="AAA+ ATPase" evidence="13">
    <location>
        <begin position="2433"/>
        <end position="2583"/>
    </location>
</feature>
<dbReference type="Gene3D" id="1.10.287.2620">
    <property type="match status" value="1"/>
</dbReference>
<evidence type="ECO:0000256" key="9">
    <source>
        <dbReference type="ARBA" id="ARBA00023175"/>
    </source>
</evidence>
<dbReference type="InterPro" id="IPR042228">
    <property type="entry name" value="Dynein_linker_3"/>
</dbReference>
<keyword evidence="7" id="KW-0243">Dynein</keyword>
<evidence type="ECO:0000256" key="2">
    <source>
        <dbReference type="ARBA" id="ARBA00022197"/>
    </source>
</evidence>
<evidence type="ECO:0000256" key="3">
    <source>
        <dbReference type="ARBA" id="ARBA00022490"/>
    </source>
</evidence>
<keyword evidence="3" id="KW-0963">Cytoplasm</keyword>
<dbReference type="InterPro" id="IPR043157">
    <property type="entry name" value="Dynein_AAA1S"/>
</dbReference>
<dbReference type="Pfam" id="PF22597">
    <property type="entry name" value="DYN_lid"/>
    <property type="match status" value="1"/>
</dbReference>
<keyword evidence="6" id="KW-0067">ATP-binding</keyword>
<dbReference type="SMART" id="SM00382">
    <property type="entry name" value="AAA"/>
    <property type="match status" value="3"/>
</dbReference>
<dbReference type="Pfam" id="PF12775">
    <property type="entry name" value="AAA_7"/>
    <property type="match status" value="1"/>
</dbReference>
<keyword evidence="5" id="KW-0547">Nucleotide-binding</keyword>
<reference evidence="14" key="1">
    <citation type="submission" date="2022-08" db="EMBL/GenBank/DDBJ databases">
        <authorList>
            <person name="Byrne P K."/>
        </authorList>
    </citation>
    <scope>NUCLEOTIDE SEQUENCE</scope>
    <source>
        <strain evidence="14">UCD650</strain>
    </source>
</reference>
<dbReference type="Gene3D" id="1.20.58.1120">
    <property type="match status" value="1"/>
</dbReference>
<dbReference type="Gene3D" id="1.10.8.710">
    <property type="match status" value="1"/>
</dbReference>
<keyword evidence="15" id="KW-1185">Reference proteome</keyword>
<dbReference type="PANTHER" id="PTHR45703">
    <property type="entry name" value="DYNEIN HEAVY CHAIN"/>
    <property type="match status" value="1"/>
</dbReference>
<feature type="domain" description="AAA+ ATPase" evidence="13">
    <location>
        <begin position="1811"/>
        <end position="1963"/>
    </location>
</feature>
<dbReference type="Pfam" id="PF12780">
    <property type="entry name" value="AAA_8"/>
    <property type="match status" value="1"/>
</dbReference>
<dbReference type="CDD" id="cd00009">
    <property type="entry name" value="AAA"/>
    <property type="match status" value="1"/>
</dbReference>
<dbReference type="Gene3D" id="1.20.140.100">
    <property type="entry name" value="Dynein heavy chain, N-terminal domain 2"/>
    <property type="match status" value="1"/>
</dbReference>
<dbReference type="InterPro" id="IPR027417">
    <property type="entry name" value="P-loop_NTPase"/>
</dbReference>
<dbReference type="InterPro" id="IPR035706">
    <property type="entry name" value="AAA_9"/>
</dbReference>
<dbReference type="Pfam" id="PF18198">
    <property type="entry name" value="AAA_lid_11"/>
    <property type="match status" value="1"/>
</dbReference>
<evidence type="ECO:0000256" key="11">
    <source>
        <dbReference type="ARBA" id="ARBA00033439"/>
    </source>
</evidence>
<name>A0ABN8VIE3_SACEU</name>
<keyword evidence="8 12" id="KW-0175">Coiled coil</keyword>
<dbReference type="InterPro" id="IPR035699">
    <property type="entry name" value="AAA_6"/>
</dbReference>
<dbReference type="Gene3D" id="1.10.8.740">
    <property type="match status" value="1"/>
</dbReference>
<dbReference type="Pfam" id="PF12777">
    <property type="entry name" value="MT"/>
    <property type="match status" value="1"/>
</dbReference>
<dbReference type="Gene3D" id="3.20.180.20">
    <property type="entry name" value="Dynein heavy chain, N-terminal domain 2"/>
    <property type="match status" value="1"/>
</dbReference>
<keyword evidence="4" id="KW-0493">Microtubule</keyword>
<evidence type="ECO:0000313" key="15">
    <source>
        <dbReference type="Proteomes" id="UP001152964"/>
    </source>
</evidence>
<dbReference type="Pfam" id="PF12774">
    <property type="entry name" value="AAA_6"/>
    <property type="match status" value="1"/>
</dbReference>
<dbReference type="PANTHER" id="PTHR45703:SF36">
    <property type="entry name" value="DYNEIN HEAVY CHAIN, CYTOPLASMIC"/>
    <property type="match status" value="1"/>
</dbReference>
<evidence type="ECO:0000256" key="8">
    <source>
        <dbReference type="ARBA" id="ARBA00023054"/>
    </source>
</evidence>
<feature type="coiled-coil region" evidence="12">
    <location>
        <begin position="3052"/>
        <end position="3083"/>
    </location>
</feature>
<evidence type="ECO:0000256" key="1">
    <source>
        <dbReference type="ARBA" id="ARBA00004245"/>
    </source>
</evidence>
<dbReference type="Gene3D" id="3.40.50.300">
    <property type="entry name" value="P-loop containing nucleotide triphosphate hydrolases"/>
    <property type="match status" value="5"/>
</dbReference>
<accession>A0ABN8VIE3</accession>
<dbReference type="Proteomes" id="UP001152964">
    <property type="component" value="Chromosome 11"/>
</dbReference>
<dbReference type="Pfam" id="PF21499">
    <property type="entry name" value="DYN1_lid"/>
    <property type="match status" value="1"/>
</dbReference>
<evidence type="ECO:0000259" key="13">
    <source>
        <dbReference type="SMART" id="SM00382"/>
    </source>
</evidence>
<dbReference type="EMBL" id="OX291501">
    <property type="protein sequence ID" value="CAI1555138.1"/>
    <property type="molecule type" value="Genomic_DNA"/>
</dbReference>
<comment type="subcellular location">
    <subcellularLocation>
        <location evidence="1">Cytoplasm</location>
        <location evidence="1">Cytoskeleton</location>
    </subcellularLocation>
</comment>
<organism evidence="14 15">
    <name type="scientific">Saccharomyces eubayanus</name>
    <name type="common">Yeast</name>
    <dbReference type="NCBI Taxonomy" id="1080349"/>
    <lineage>
        <taxon>Eukaryota</taxon>
        <taxon>Fungi</taxon>
        <taxon>Dikarya</taxon>
        <taxon>Ascomycota</taxon>
        <taxon>Saccharomycotina</taxon>
        <taxon>Saccharomycetes</taxon>
        <taxon>Saccharomycetales</taxon>
        <taxon>Saccharomycetaceae</taxon>
        <taxon>Saccharomyces</taxon>
    </lineage>
</organism>
<dbReference type="Pfam" id="PF03028">
    <property type="entry name" value="Dynein_heavy"/>
    <property type="match status" value="1"/>
</dbReference>
<dbReference type="Gene3D" id="1.20.920.30">
    <property type="match status" value="1"/>
</dbReference>
<dbReference type="InterPro" id="IPR054354">
    <property type="entry name" value="DYNC2H1-like_lid"/>
</dbReference>
<sequence length="4113" mass="475025">MYWWSLARNWNAQQHTHTQAMPENEEGLANELIRFIATTVAGIKSLTKEDEQRLNNCLHGQHRERFRSFLGLMDGQEHSTLFVLLFEELDRILVTIDFDEEMVENNNWADEKYSTLLIVKSKNEIVDAEPITTQVNVIYMPGPVNTGNLASIVTHGVSSVFGQLVKSDAKSYSVETIDKTRRKLDDISKQFQQLHNSIETPDLLEMVPNSIKDAVSKGATSHDYANYFSSNEPNDIKILNSLQSIANKWVLVIKQTLAIDRDIKDGSVLNELEFWSNLHEVLKSLIQQTQNQEFQICLSILTSAKRFHNLTNMLNEGTLSEKLKQVDRYDQFLSSIPIDEVHRSTSIEHLRELFVNLASILKRFRYSNYPVPRFIILMDKVSQEVIDALLNSLSNIFKLDYGSFLALYKNSIHTIEEWDFIVQDINLLIREDLRKNAPHELLSRKLIFTSEPVKDILNQILTTRNRFFSLAETLKAISSSTYHDEIQKLYEPFQQIDDISTNFKVKLEQSERQYSKSMFDLETKLQSLLANVVDSRRRPIEKLSHLVKFKPLMEFCPRIKVKVQENQQILLTEIKKEILQLEVGLNALPEILQLEELNNIPPISAKISYYLRVQSHIDKIVQYLEVLFGSSWSDTLEGRLISASILQLRKDTNPQEVFLQWLNNFPEQITTNLLIMPVLKLIRNSKDSYELKVNFDFVLAAAYKELRNLTYMEFQVPSHVARIARAYMSLYSRAITLVELIQTFFSVNKSLSENLYTNVFLKKRVQTVWTLLQQFLETSWESLHEVGSTNQETSCSPHSLDALEKVIGDVIFDYQILKNSEAQFAKEFSLLNHFEGTASEFYKLEKVIGNIQAIFEDFSAKGLAGVSKYIPGFNDLIINILLEKASINVKSLRFPKHTFKLKFDKGKITPSPSLNEIKGSLLKDIEILLRTVTQIELLHDSGNPVSTTLTFDAVVIKLEGDIKKSLNEIQALYLKINAYVKEWQKMGFLWKITEQSLLETIDNSTQKCLDILTGLLDSKSSFDQLLSRNIFATNFEIQTQETHSCIRSKINIWVSFVSEHLLKLYDHDARQLDEDMNRDREALEEMDINFSSLKNITIIIEAVIMNKRRAIEREAQIKLLRSVTRTLTKLRVEFPPKFVYIEQLDIDFGTLRECLGRVEQEMQKHRVLIAQRLEQEVENIDELSRSLNESWSVRKPVSPTLTPPEALEILGLFNKSLYTLKTRVDCVTDAAKMLLIPVILKDQLVRTVDEVKQYTLVWKSIEDLWKNLQKTVETPWCRIDILSLQPQLTDLLQSANELPRVVKQFEIFKSLFSQINILSSVNGVLIELKDPALKPRHWNMIFRDIGKRQMQKNLVDRFEFPLKDVMLLNLTLNEVLVTKIIQRAQKEFVIEKSLNRIKTFWKEAQYDVREHPSGIKLVGEWDVLEQACREDLEELISMRTSNYYKIFEQDCLDFESKLTKLSEIQVNWIEVQFYWLDLYGILGKNADIQNFLPLETSKFNSLTNEYKIMTTRAFQLDTTIEVIHIPNFNTTLKLTIDSLKMIKSSLSNFLEQQRRKFPRFYFLGNDDLLKIIGSGKHYDHVSKFMKKMYGSIDSIVHSGDCITGVRSLDGEVLDLNQKIKLPNSVQAQEWLSSLDTEIKLSVFSQFKECLNEFRNGVDMEAIMPNYIFQAILLAAQVTWTEQIEKCFQTNEFSKYKEKTRKKIKELLDKLGNSSKNTRKKIESLLVEYLHFDNTIDELKKCSSAEEAQLLWAKVQKFYQKKDAQDDFDSISISQSNYTLQYRFEYIGIPERLIYTPLLLNGFAALTDSLNQKYGGCFFGPAGTGKTETVKAFGQNLGRMVVVFNCDDSFDYQIISRLLVGITQIGAWGCFDEFNRLDEKVLSAVSANIQEIQNSLQVGKVYTALLEEETPLSTHTAVFITLNPGYNGRSELPENLKKNFREFSMKSPQSNTIAESILQILGFEDAKSLASKIVRFLALLASKCSPMKHYHFGLRTLKSVLRNCSPLSEEFGKQERTLVESLRRAILPSLNDADESVFNEGLLEVFGSTGEVLESEAFVRCWKDICQKNNLSISEEFSKKCLQFFYMQQTQQALIFVGNAGCGKTATWRTVIDTMASFDGRANIVHVIDTKVLAKESIYGSMVKATLEWRDGLFTSILRRVNDDPTGTFKDSSVWIVFDSDLDPEYVEAMNSVLDDNKILTLPNGERLPIPSNLHIIFETDNLDHATPATITRCGLLWFPFDVCSISLKMNCLLSRGFEVLDNKISMLGLDKVRAAISDAFNMGSLASLFTSVDKLDHIMGIRSFNKLETALQLIVYFVSSYRQWLDNIDDYKLKDVVVLVIKQSLLYSLAGDSTTVSQTTFIQDINSYFGCNDQESPDYSDVVITKDNLDFTSLTSQVPSIVLEAHDVMKPDIIIPTIDTIKHEKVFYDLLNSERAIILCGPPGSGKTMIMNSTLRKSSRFEVVGINFSKDTTTENILSTLHRHTNYVTTSKGLTLLPKSDIKELVLFCDEINLPKLDKYGSQKVTFFLRQLIEKGGFWKTPENKWVTTERIHIVGACNPPTDPGRISMSERFTRHTAVLYFGYPSEKSLFQIYETYYKAIFKLAPEFKVYAEAFACASVHLYYECKTYYSTDLQSHYIFSPRELTRLVRGVYVAINNGPRQSMRSLLRLWAYEAWRIFADRLVSIEEKNSFEEILYKTVSEFFPSQNLGNIASPSLLFSGLLSLDFKEVKKLDLVNFIEERFKTFCDEELEVSMIIHESMIDHILRIDRALRQVQGHMMLIGASRTGKTTLTRFVAWLNGLKTVQPKIHRHSTLDDFDITLKKALLDCSIRETRTCLIIDESNVLETAFLERMNTLLANADVPDLFQGEEYDKLLNNLRNKTRALGLLLDTEQELYSWFVREVAKNLHVVFTICDPNDNKSSAMISSPALFNRCIINWMGDWDVNTMSQVASVIVERIPMEFTDYETPKVNNELMSKKPYQTVRDVVINILVRFDGNFYKDTKAYPRSPGYFLDGLRALENFVLSRYQELKENQRFVNVGLEKLNESVLKVNELNKILSKKKIELTEKEKEARKTLDNMLMEQNESERKQEATEEIKKILKVQEENIRKRKEVVMKSVQEIEPTVLEAQRGVKNIKKQQLTEIRSMQNPPFGVKIAMEAVCAILGYQFYNWRDIQQFIRKDDFIHNIVHYDTNLHMNPQIRKYMEEEFLADPKFTYEMVNRASKACGPLYQWVKAQINFSKVLHNIDPLREEMKRIEFESLKTKANLLAAEEMTQDLEASIEVSKQKYSLLIRDVEAIKTEMSKVQTSLDRSTSLVESLTFEKERWLNSTKEFKKTSQELIGNCVISSIYETYFGHLNEKERFDMLSDLKHLLNICGVKYDLNYRFIDYLVPLDEKMKWIECGLNKNDYFLENMSIIMNSKNTVPFLLDPSSQILTVISNYYGSKTVILSFLEEGFVKRLENAIRFGSVVIIQDGEFFDPIISRLISKEFNHAGNRITVEIGDHEVDVSNDFKLFIHSCDPSAAIPIFLRSRVRLIDFVTNKESIETRVFDITLIEENEEMQKQREELIKLNSEYKMKLKDLERQLLEELSNSQGNMLENDELMITLNHLKKEAINIEKKLRESEAFMPQFDNLVEKYSIIGKHSVRLFSMLEKFSQFHWFYNIAIAQFLSCFRRVFDKKNSKTRASGTRVDEILWTLYQEVYSQFSTTLDKKYKMIMAMTMFCMYKFDNESEEYKKAVLAMIGMLSGDGSSVEELSMNINDDLNPLLQYITTKSYISAVHWFRNELFVQEWDIMDVVTKSRTNYFTMASERDVDGTFKVVELAKASNQLLKIIPLGSIENINYAQEEISRCRIQGGWLLLQNVQMSMSWVKTYLYKHIEETQSTDEQETFKVFVSCHLSGEKLPPPLLQKTDRFVYEEIPGILDTVKDLWGTHTSTDKSGGAWSAYCMFLLSWFHALITARTRLVPHGFSKKYYFNDCDFQFALVYLKNMLATTPANNVPWTQVQDHIATIVYGGKIDEEEDLRVVRKLCSHIFRSTDDLQIVPGVRITQPLLHESDEEERAILTTILRDTVEPADSLSSWLQLQRDSILDYERIQAKAVAGSTIQLLRDI</sequence>
<dbReference type="InterPro" id="IPR024743">
    <property type="entry name" value="Dynein_HC_stalk"/>
</dbReference>
<evidence type="ECO:0000256" key="10">
    <source>
        <dbReference type="ARBA" id="ARBA00023212"/>
    </source>
</evidence>
<dbReference type="Pfam" id="PF08385">
    <property type="entry name" value="DHC_N1"/>
    <property type="match status" value="1"/>
</dbReference>
<keyword evidence="9" id="KW-0505">Motor protein</keyword>
<feature type="domain" description="AAA+ ATPase" evidence="13">
    <location>
        <begin position="2775"/>
        <end position="2941"/>
    </location>
</feature>
<dbReference type="SUPFAM" id="SSF52540">
    <property type="entry name" value="P-loop containing nucleoside triphosphate hydrolases"/>
    <property type="match status" value="4"/>
</dbReference>
<dbReference type="InterPro" id="IPR048404">
    <property type="entry name" value="DYN1_lid"/>
</dbReference>
<dbReference type="InterPro" id="IPR013594">
    <property type="entry name" value="Dynein_heavy_tail"/>
</dbReference>
<evidence type="ECO:0000256" key="5">
    <source>
        <dbReference type="ARBA" id="ARBA00022741"/>
    </source>
</evidence>